<evidence type="ECO:0000259" key="2">
    <source>
        <dbReference type="PROSITE" id="PS50995"/>
    </source>
</evidence>
<evidence type="ECO:0000256" key="1">
    <source>
        <dbReference type="ARBA" id="ARBA00022679"/>
    </source>
</evidence>
<reference evidence="4 5" key="1">
    <citation type="submission" date="2017-06" db="EMBL/GenBank/DDBJ databases">
        <title>Complete genome sequence of Nitrospirillum amazonense strain CBAmC, an endophytic nitrogen-fixing and plant growth-promoting bacterium, isolated from sugarcane.</title>
        <authorList>
            <person name="Schwab S."/>
            <person name="dos Santos Teixeira K.R."/>
            <person name="Simoes Araujo J.L."/>
            <person name="Soares Vidal M."/>
            <person name="Borges de Freitas H.R."/>
            <person name="Rivello Crivelaro A.L."/>
            <person name="Bueno de Camargo Nunes A."/>
            <person name="dos Santos C.M."/>
            <person name="Palmeira da Silva Rosa D."/>
            <person name="da Silva Padilha D."/>
            <person name="da Silva E."/>
            <person name="Araujo Terra L."/>
            <person name="Soares Mendes V."/>
            <person name="Farinelli L."/>
            <person name="Magalhaes Cruz L."/>
            <person name="Baldani J.I."/>
        </authorList>
    </citation>
    <scope>NUCLEOTIDE SEQUENCE [LARGE SCALE GENOMIC DNA]</scope>
    <source>
        <strain evidence="4 5">CBAmC</strain>
    </source>
</reference>
<dbReference type="PANTHER" id="PTHR13947">
    <property type="entry name" value="GNAT FAMILY N-ACETYLTRANSFERASE"/>
    <property type="match status" value="1"/>
</dbReference>
<evidence type="ECO:0000313" key="5">
    <source>
        <dbReference type="Proteomes" id="UP000197153"/>
    </source>
</evidence>
<sequence length="309" mass="34433">MDLDDGVAAKVAAVRRFSRIYTRRIGVLQDGLLGTDLSLAEGRLLFELAQRPDTAAKSLAADLGLDAGYLSRLLRGFERRGLIERRPDPADGRQSLLILTAAGRDLYTVIDDRSRAEVAALLHQLPPDGQNRLVQALDQAGALLGDHRPGPAYVLRSHRPGDMGWIIHRQALLYAGEYGWDERFEGLVAGICAQFIENFDHRRERCWVAERNGAIVGSIFLVRDSDEVAKLRLLYVEPAARGLGLGRHLVAECLAFATAAGYRRISLWTNSVLHSARRIYEQAGFRLVREEPHQSFGKALVGQYWERAL</sequence>
<evidence type="ECO:0000259" key="3">
    <source>
        <dbReference type="PROSITE" id="PS51186"/>
    </source>
</evidence>
<dbReference type="CDD" id="cd04301">
    <property type="entry name" value="NAT_SF"/>
    <property type="match status" value="1"/>
</dbReference>
<dbReference type="KEGG" id="nao:Y958_02805"/>
<dbReference type="InterPro" id="IPR000182">
    <property type="entry name" value="GNAT_dom"/>
</dbReference>
<accession>A0A248JML0</accession>
<dbReference type="InterPro" id="IPR050769">
    <property type="entry name" value="NAT_camello-type"/>
</dbReference>
<dbReference type="PANTHER" id="PTHR13947:SF37">
    <property type="entry name" value="LD18367P"/>
    <property type="match status" value="1"/>
</dbReference>
<dbReference type="GO" id="GO:0003700">
    <property type="term" value="F:DNA-binding transcription factor activity"/>
    <property type="evidence" value="ECO:0007669"/>
    <property type="project" value="InterPro"/>
</dbReference>
<dbReference type="Pfam" id="PF01047">
    <property type="entry name" value="MarR"/>
    <property type="match status" value="1"/>
</dbReference>
<dbReference type="PROSITE" id="PS51186">
    <property type="entry name" value="GNAT"/>
    <property type="match status" value="1"/>
</dbReference>
<keyword evidence="1" id="KW-0808">Transferase</keyword>
<dbReference type="InterPro" id="IPR036390">
    <property type="entry name" value="WH_DNA-bd_sf"/>
</dbReference>
<dbReference type="Proteomes" id="UP000197153">
    <property type="component" value="Chromosome 1"/>
</dbReference>
<dbReference type="InterPro" id="IPR036388">
    <property type="entry name" value="WH-like_DNA-bd_sf"/>
</dbReference>
<dbReference type="AlphaFoldDB" id="A0A248JML0"/>
<dbReference type="InterPro" id="IPR016181">
    <property type="entry name" value="Acyl_CoA_acyltransferase"/>
</dbReference>
<dbReference type="PROSITE" id="PS50995">
    <property type="entry name" value="HTH_MARR_2"/>
    <property type="match status" value="1"/>
</dbReference>
<dbReference type="Pfam" id="PF00583">
    <property type="entry name" value="Acetyltransf_1"/>
    <property type="match status" value="1"/>
</dbReference>
<dbReference type="SUPFAM" id="SSF55729">
    <property type="entry name" value="Acyl-CoA N-acyltransferases (Nat)"/>
    <property type="match status" value="1"/>
</dbReference>
<dbReference type="EMBL" id="CP022110">
    <property type="protein sequence ID" value="ASG19879.1"/>
    <property type="molecule type" value="Genomic_DNA"/>
</dbReference>
<dbReference type="SUPFAM" id="SSF46785">
    <property type="entry name" value="Winged helix' DNA-binding domain"/>
    <property type="match status" value="1"/>
</dbReference>
<dbReference type="Gene3D" id="1.10.10.10">
    <property type="entry name" value="Winged helix-like DNA-binding domain superfamily/Winged helix DNA-binding domain"/>
    <property type="match status" value="1"/>
</dbReference>
<dbReference type="RefSeq" id="WP_088870825.1">
    <property type="nucleotide sequence ID" value="NZ_CP022110.1"/>
</dbReference>
<feature type="domain" description="HTH marR-type" evidence="2">
    <location>
        <begin position="1"/>
        <end position="142"/>
    </location>
</feature>
<gene>
    <name evidence="4" type="ORF">Y958_02805</name>
</gene>
<name>A0A248JML0_9PROT</name>
<evidence type="ECO:0000313" key="4">
    <source>
        <dbReference type="EMBL" id="ASG19879.1"/>
    </source>
</evidence>
<dbReference type="SMART" id="SM00347">
    <property type="entry name" value="HTH_MARR"/>
    <property type="match status" value="1"/>
</dbReference>
<keyword evidence="5" id="KW-1185">Reference proteome</keyword>
<protein>
    <submittedName>
        <fullName evidence="4">MarR family transcriptional regulator</fullName>
    </submittedName>
</protein>
<organism evidence="4 5">
    <name type="scientific">Nitrospirillum viridazoti CBAmc</name>
    <dbReference type="NCBI Taxonomy" id="1441467"/>
    <lineage>
        <taxon>Bacteria</taxon>
        <taxon>Pseudomonadati</taxon>
        <taxon>Pseudomonadota</taxon>
        <taxon>Alphaproteobacteria</taxon>
        <taxon>Rhodospirillales</taxon>
        <taxon>Azospirillaceae</taxon>
        <taxon>Nitrospirillum</taxon>
        <taxon>Nitrospirillum viridazoti</taxon>
    </lineage>
</organism>
<feature type="domain" description="N-acetyltransferase" evidence="3">
    <location>
        <begin position="153"/>
        <end position="309"/>
    </location>
</feature>
<dbReference type="InterPro" id="IPR000835">
    <property type="entry name" value="HTH_MarR-typ"/>
</dbReference>
<dbReference type="GO" id="GO:0008080">
    <property type="term" value="F:N-acetyltransferase activity"/>
    <property type="evidence" value="ECO:0007669"/>
    <property type="project" value="InterPro"/>
</dbReference>
<dbReference type="Gene3D" id="3.40.630.30">
    <property type="match status" value="1"/>
</dbReference>
<proteinExistence type="predicted"/>